<organism evidence="18 19">
    <name type="scientific">Cohnella soli</name>
    <dbReference type="NCBI Taxonomy" id="425005"/>
    <lineage>
        <taxon>Bacteria</taxon>
        <taxon>Bacillati</taxon>
        <taxon>Bacillota</taxon>
        <taxon>Bacilli</taxon>
        <taxon>Bacillales</taxon>
        <taxon>Paenibacillaceae</taxon>
        <taxon>Cohnella</taxon>
    </lineage>
</organism>
<dbReference type="Pfam" id="PF00512">
    <property type="entry name" value="HisKA"/>
    <property type="match status" value="1"/>
</dbReference>
<dbReference type="InterPro" id="IPR003661">
    <property type="entry name" value="HisK_dim/P_dom"/>
</dbReference>
<feature type="domain" description="Histidine kinase" evidence="15">
    <location>
        <begin position="593"/>
        <end position="808"/>
    </location>
</feature>
<evidence type="ECO:0000256" key="3">
    <source>
        <dbReference type="ARBA" id="ARBA00012438"/>
    </source>
</evidence>
<evidence type="ECO:0000256" key="7">
    <source>
        <dbReference type="ARBA" id="ARBA00022741"/>
    </source>
</evidence>
<evidence type="ECO:0000259" key="15">
    <source>
        <dbReference type="PROSITE" id="PS50109"/>
    </source>
</evidence>
<dbReference type="Gene3D" id="3.30.565.10">
    <property type="entry name" value="Histidine kinase-like ATPase, C-terminal domain"/>
    <property type="match status" value="1"/>
</dbReference>
<keyword evidence="6" id="KW-0808">Transferase</keyword>
<dbReference type="EC" id="2.7.13.3" evidence="3"/>
<keyword evidence="5 12" id="KW-0597">Phosphoprotein</keyword>
<feature type="modified residue" description="4-aspartylphosphate" evidence="12">
    <location>
        <position position="881"/>
    </location>
</feature>
<gene>
    <name evidence="18" type="ORF">ACFPOF_01675</name>
</gene>
<comment type="catalytic activity">
    <reaction evidence="1">
        <text>ATP + protein L-histidine = ADP + protein N-phospho-L-histidine.</text>
        <dbReference type="EC" id="2.7.13.3"/>
    </reaction>
</comment>
<evidence type="ECO:0000313" key="18">
    <source>
        <dbReference type="EMBL" id="MFC5401430.1"/>
    </source>
</evidence>
<feature type="transmembrane region" description="Helical" evidence="14">
    <location>
        <begin position="185"/>
        <end position="206"/>
    </location>
</feature>
<protein>
    <recommendedName>
        <fullName evidence="3">histidine kinase</fullName>
        <ecNumber evidence="3">2.7.13.3</ecNumber>
    </recommendedName>
</protein>
<dbReference type="PROSITE" id="PS50885">
    <property type="entry name" value="HAMP"/>
    <property type="match status" value="1"/>
</dbReference>
<dbReference type="CDD" id="cd06225">
    <property type="entry name" value="HAMP"/>
    <property type="match status" value="1"/>
</dbReference>
<comment type="subcellular location">
    <subcellularLocation>
        <location evidence="2">Cell membrane</location>
        <topology evidence="2">Multi-pass membrane protein</topology>
    </subcellularLocation>
</comment>
<evidence type="ECO:0000256" key="4">
    <source>
        <dbReference type="ARBA" id="ARBA00022475"/>
    </source>
</evidence>
<dbReference type="SUPFAM" id="SSF55874">
    <property type="entry name" value="ATPase domain of HSP90 chaperone/DNA topoisomerase II/histidine kinase"/>
    <property type="match status" value="1"/>
</dbReference>
<accession>A0ABW0HLQ4</accession>
<comment type="caution">
    <text evidence="18">The sequence shown here is derived from an EMBL/GenBank/DDBJ whole genome shotgun (WGS) entry which is preliminary data.</text>
</comment>
<keyword evidence="7" id="KW-0547">Nucleotide-binding</keyword>
<dbReference type="InterPro" id="IPR005467">
    <property type="entry name" value="His_kinase_dom"/>
</dbReference>
<dbReference type="InterPro" id="IPR011006">
    <property type="entry name" value="CheY-like_superfamily"/>
</dbReference>
<dbReference type="PROSITE" id="PS50109">
    <property type="entry name" value="HIS_KIN"/>
    <property type="match status" value="1"/>
</dbReference>
<dbReference type="SMART" id="SM00387">
    <property type="entry name" value="HATPase_c"/>
    <property type="match status" value="1"/>
</dbReference>
<evidence type="ECO:0000256" key="1">
    <source>
        <dbReference type="ARBA" id="ARBA00000085"/>
    </source>
</evidence>
<keyword evidence="9 18" id="KW-0067">ATP-binding</keyword>
<keyword evidence="14" id="KW-0812">Transmembrane</keyword>
<dbReference type="Proteomes" id="UP001596113">
    <property type="component" value="Unassembled WGS sequence"/>
</dbReference>
<dbReference type="Gene3D" id="6.10.340.10">
    <property type="match status" value="1"/>
</dbReference>
<keyword evidence="19" id="KW-1185">Reference proteome</keyword>
<dbReference type="CDD" id="cd00075">
    <property type="entry name" value="HATPase"/>
    <property type="match status" value="1"/>
</dbReference>
<feature type="domain" description="HAMP" evidence="17">
    <location>
        <begin position="212"/>
        <end position="264"/>
    </location>
</feature>
<evidence type="ECO:0000259" key="17">
    <source>
        <dbReference type="PROSITE" id="PS50885"/>
    </source>
</evidence>
<evidence type="ECO:0000256" key="13">
    <source>
        <dbReference type="SAM" id="Coils"/>
    </source>
</evidence>
<proteinExistence type="predicted"/>
<dbReference type="Gene3D" id="3.40.50.2300">
    <property type="match status" value="1"/>
</dbReference>
<dbReference type="PRINTS" id="PR00344">
    <property type="entry name" value="BCTRLSENSOR"/>
</dbReference>
<dbReference type="InterPro" id="IPR036097">
    <property type="entry name" value="HisK_dim/P_sf"/>
</dbReference>
<dbReference type="Gene3D" id="3.30.450.40">
    <property type="match status" value="1"/>
</dbReference>
<sequence length="965" mass="109465">MNAFNDKRHSIKRKISAMMLGSLLLILVGALFVSWSTFNTVSKYERVTQKLSLSQEYITDLSNETNEIILRVRGYFAYLDSYEYEQIFKAKEGLDKAVASIKETSVNGDELELVERVHDYFEDYLKNVLPKGAAFAEKGDYTSLRKLITLGVNNPVNETIQYAHQSEKLIQQHLKDEREDLLRTLVLQGIYFIIYIVLILVVSALITRRLAKDIGNPLSRLSQYALNYGKGETIQAELLSRRDEIGMLSRSLERMTYEIQEKEEELLAQNEELHAQQDELEAQQAELQRAIVIMEQNELFLNKRNSLIQSLANTLNRKELLDSVIRNVVEISRTDKGMIVLMNESMDYSAHGLSEEEVAQCLEGFGQSAAVRAVQSKRVFIRERDATTGEKGYVADLASAYDIFIPLLKGDDEVAACMMLTRIGKAIDTKDETEIYGLVGQISLSLEKLEMFETIENQRQMTRDMLNTIQEGVQLMNLGGQSLRVNEKLYELLGLSYESAELNGIGLPSLKALLSERIDEPEALFDCWDRALGSDSEQARSMIYVINKPEHRTIQMYWEPIYRKQQQFGILLVHRDVTKEFEVDRMKSEFVSTVSHELRTPLASILGFSELMLHRELKPERQRKYMETIYREAQRLTSLVNDFLDLQRMENGMQFYHIGEVDLALLLEEVVEIQQAGTAKHRLIRSIPREKMTVLGDKDKLFQLFVNLVNNAIKYSPEGGAITIEARREGDSYRIRIEDEGLGIPEQAIPNLFAKFYRVDNSDRREIGGTGLGLAIVKEIANRHKGDVSVQSRLGEGSTFTIELPVHESSIVGVGDRNDSGNQSEEIVPTPQVMLVENDHSLSVMLHDHLTEKGYTTSVFSDGESVIRALEAGRPDIVILDLKLSTDMSGWEVIERMKASEALVNVPIVISSAFEEQGKALQWGISHFLTKPYDPDKLIETIESIIQSKSAVPILTSSGENAIER</sequence>
<evidence type="ECO:0000256" key="8">
    <source>
        <dbReference type="ARBA" id="ARBA00022777"/>
    </source>
</evidence>
<dbReference type="Gene3D" id="3.30.450.20">
    <property type="entry name" value="PAS domain"/>
    <property type="match status" value="1"/>
</dbReference>
<evidence type="ECO:0000256" key="12">
    <source>
        <dbReference type="PROSITE-ProRule" id="PRU00169"/>
    </source>
</evidence>
<keyword evidence="10" id="KW-0902">Two-component regulatory system</keyword>
<dbReference type="GO" id="GO:0005524">
    <property type="term" value="F:ATP binding"/>
    <property type="evidence" value="ECO:0007669"/>
    <property type="project" value="UniProtKB-KW"/>
</dbReference>
<keyword evidence="13" id="KW-0175">Coiled coil</keyword>
<evidence type="ECO:0000256" key="10">
    <source>
        <dbReference type="ARBA" id="ARBA00023012"/>
    </source>
</evidence>
<evidence type="ECO:0000256" key="2">
    <source>
        <dbReference type="ARBA" id="ARBA00004651"/>
    </source>
</evidence>
<dbReference type="InterPro" id="IPR036890">
    <property type="entry name" value="HATPase_C_sf"/>
</dbReference>
<evidence type="ECO:0000256" key="6">
    <source>
        <dbReference type="ARBA" id="ARBA00022679"/>
    </source>
</evidence>
<dbReference type="InterPro" id="IPR003660">
    <property type="entry name" value="HAMP_dom"/>
</dbReference>
<feature type="domain" description="Response regulatory" evidence="16">
    <location>
        <begin position="832"/>
        <end position="946"/>
    </location>
</feature>
<dbReference type="CDD" id="cd00082">
    <property type="entry name" value="HisKA"/>
    <property type="match status" value="1"/>
</dbReference>
<dbReference type="PANTHER" id="PTHR43547">
    <property type="entry name" value="TWO-COMPONENT HISTIDINE KINASE"/>
    <property type="match status" value="1"/>
</dbReference>
<dbReference type="Pfam" id="PF00072">
    <property type="entry name" value="Response_reg"/>
    <property type="match status" value="1"/>
</dbReference>
<dbReference type="SUPFAM" id="SSF55781">
    <property type="entry name" value="GAF domain-like"/>
    <property type="match status" value="1"/>
</dbReference>
<reference evidence="19" key="1">
    <citation type="journal article" date="2019" name="Int. J. Syst. Evol. Microbiol.">
        <title>The Global Catalogue of Microorganisms (GCM) 10K type strain sequencing project: providing services to taxonomists for standard genome sequencing and annotation.</title>
        <authorList>
            <consortium name="The Broad Institute Genomics Platform"/>
            <consortium name="The Broad Institute Genome Sequencing Center for Infectious Disease"/>
            <person name="Wu L."/>
            <person name="Ma J."/>
        </authorList>
    </citation>
    <scope>NUCLEOTIDE SEQUENCE [LARGE SCALE GENOMIC DNA]</scope>
    <source>
        <strain evidence="19">CGMCC 1.18575</strain>
    </source>
</reference>
<dbReference type="SMART" id="SM00448">
    <property type="entry name" value="REC"/>
    <property type="match status" value="1"/>
</dbReference>
<keyword evidence="14" id="KW-1133">Transmembrane helix</keyword>
<evidence type="ECO:0000256" key="14">
    <source>
        <dbReference type="SAM" id="Phobius"/>
    </source>
</evidence>
<evidence type="ECO:0000313" key="19">
    <source>
        <dbReference type="Proteomes" id="UP001596113"/>
    </source>
</evidence>
<dbReference type="RefSeq" id="WP_378128973.1">
    <property type="nucleotide sequence ID" value="NZ_JBHSMI010000002.1"/>
</dbReference>
<name>A0ABW0HLQ4_9BACL</name>
<dbReference type="InterPro" id="IPR001789">
    <property type="entry name" value="Sig_transdc_resp-reg_receiver"/>
</dbReference>
<keyword evidence="8" id="KW-0418">Kinase</keyword>
<feature type="coiled-coil region" evidence="13">
    <location>
        <begin position="245"/>
        <end position="297"/>
    </location>
</feature>
<dbReference type="EMBL" id="JBHSMI010000002">
    <property type="protein sequence ID" value="MFC5401430.1"/>
    <property type="molecule type" value="Genomic_DNA"/>
</dbReference>
<evidence type="ECO:0000259" key="16">
    <source>
        <dbReference type="PROSITE" id="PS50110"/>
    </source>
</evidence>
<evidence type="ECO:0000256" key="9">
    <source>
        <dbReference type="ARBA" id="ARBA00022840"/>
    </source>
</evidence>
<dbReference type="Gene3D" id="1.10.287.130">
    <property type="match status" value="1"/>
</dbReference>
<dbReference type="PANTHER" id="PTHR43547:SF2">
    <property type="entry name" value="HYBRID SIGNAL TRANSDUCTION HISTIDINE KINASE C"/>
    <property type="match status" value="1"/>
</dbReference>
<dbReference type="SUPFAM" id="SSF52172">
    <property type="entry name" value="CheY-like"/>
    <property type="match status" value="1"/>
</dbReference>
<keyword evidence="4" id="KW-1003">Cell membrane</keyword>
<dbReference type="SMART" id="SM00388">
    <property type="entry name" value="HisKA"/>
    <property type="match status" value="1"/>
</dbReference>
<dbReference type="SUPFAM" id="SSF55785">
    <property type="entry name" value="PYP-like sensor domain (PAS domain)"/>
    <property type="match status" value="1"/>
</dbReference>
<keyword evidence="11 14" id="KW-0472">Membrane</keyword>
<dbReference type="InterPro" id="IPR004358">
    <property type="entry name" value="Sig_transdc_His_kin-like_C"/>
</dbReference>
<dbReference type="PROSITE" id="PS50110">
    <property type="entry name" value="RESPONSE_REGULATORY"/>
    <property type="match status" value="1"/>
</dbReference>
<dbReference type="InterPro" id="IPR003594">
    <property type="entry name" value="HATPase_dom"/>
</dbReference>
<dbReference type="InterPro" id="IPR035965">
    <property type="entry name" value="PAS-like_dom_sf"/>
</dbReference>
<dbReference type="SUPFAM" id="SSF47384">
    <property type="entry name" value="Homodimeric domain of signal transducing histidine kinase"/>
    <property type="match status" value="1"/>
</dbReference>
<dbReference type="InterPro" id="IPR029016">
    <property type="entry name" value="GAF-like_dom_sf"/>
</dbReference>
<dbReference type="Pfam" id="PF02518">
    <property type="entry name" value="HATPase_c"/>
    <property type="match status" value="1"/>
</dbReference>
<evidence type="ECO:0000256" key="5">
    <source>
        <dbReference type="ARBA" id="ARBA00022553"/>
    </source>
</evidence>
<evidence type="ECO:0000256" key="11">
    <source>
        <dbReference type="ARBA" id="ARBA00023136"/>
    </source>
</evidence>